<evidence type="ECO:0000256" key="1">
    <source>
        <dbReference type="SAM" id="Coils"/>
    </source>
</evidence>
<dbReference type="EMBL" id="JBHTJS010000028">
    <property type="protein sequence ID" value="MFD1007935.1"/>
    <property type="molecule type" value="Genomic_DNA"/>
</dbReference>
<organism evidence="3 4">
    <name type="scientific">Oceanisphaera ostreae</name>
    <dbReference type="NCBI Taxonomy" id="914151"/>
    <lineage>
        <taxon>Bacteria</taxon>
        <taxon>Pseudomonadati</taxon>
        <taxon>Pseudomonadota</taxon>
        <taxon>Gammaproteobacteria</taxon>
        <taxon>Aeromonadales</taxon>
        <taxon>Aeromonadaceae</taxon>
        <taxon>Oceanisphaera</taxon>
    </lineage>
</organism>
<dbReference type="Pfam" id="PF06611">
    <property type="entry name" value="DUF1145"/>
    <property type="match status" value="1"/>
</dbReference>
<comment type="caution">
    <text evidence="3">The sequence shown here is derived from an EMBL/GenBank/DDBJ whole genome shotgun (WGS) entry which is preliminary data.</text>
</comment>
<evidence type="ECO:0000313" key="3">
    <source>
        <dbReference type="EMBL" id="MFD1007935.1"/>
    </source>
</evidence>
<keyword evidence="4" id="KW-1185">Reference proteome</keyword>
<dbReference type="InterPro" id="IPR009525">
    <property type="entry name" value="DUF1145"/>
</dbReference>
<evidence type="ECO:0000313" key="4">
    <source>
        <dbReference type="Proteomes" id="UP001597048"/>
    </source>
</evidence>
<reference evidence="4" key="1">
    <citation type="journal article" date="2019" name="Int. J. Syst. Evol. Microbiol.">
        <title>The Global Catalogue of Microorganisms (GCM) 10K type strain sequencing project: providing services to taxonomists for standard genome sequencing and annotation.</title>
        <authorList>
            <consortium name="The Broad Institute Genomics Platform"/>
            <consortium name="The Broad Institute Genome Sequencing Center for Infectious Disease"/>
            <person name="Wu L."/>
            <person name="Ma J."/>
        </authorList>
    </citation>
    <scope>NUCLEOTIDE SEQUENCE [LARGE SCALE GENOMIC DNA]</scope>
    <source>
        <strain evidence="4">CCUG 60525</strain>
    </source>
</reference>
<keyword evidence="2" id="KW-0812">Transmembrane</keyword>
<proteinExistence type="predicted"/>
<feature type="coiled-coil region" evidence="1">
    <location>
        <begin position="78"/>
        <end position="105"/>
    </location>
</feature>
<accession>A0ABW3KGI8</accession>
<keyword evidence="2" id="KW-1133">Transmembrane helix</keyword>
<dbReference type="RefSeq" id="WP_379557922.1">
    <property type="nucleotide sequence ID" value="NZ_JBHTJS010000028.1"/>
</dbReference>
<evidence type="ECO:0000256" key="2">
    <source>
        <dbReference type="SAM" id="Phobius"/>
    </source>
</evidence>
<feature type="transmembrane region" description="Helical" evidence="2">
    <location>
        <begin position="32"/>
        <end position="53"/>
    </location>
</feature>
<dbReference type="Proteomes" id="UP001597048">
    <property type="component" value="Unassembled WGS sequence"/>
</dbReference>
<protein>
    <submittedName>
        <fullName evidence="3">DUF1145 domain-containing protein</fullName>
    </submittedName>
</protein>
<gene>
    <name evidence="3" type="ORF">ACFQ1C_07190</name>
</gene>
<keyword evidence="2" id="KW-0472">Membrane</keyword>
<keyword evidence="1" id="KW-0175">Coiled coil</keyword>
<name>A0ABW3KGI8_9GAMM</name>
<sequence>MKILNLAMKLIMLLFWAGIIYALIGPDFQEVGLMPLILGSVVLVMHILQMLMLKRVSQILHPTTKDYLAVLVFGSFAMHTHRARLKEIMEENKQTNAQKKQQQEK</sequence>